<dbReference type="CDD" id="cd06222">
    <property type="entry name" value="RNase_H_like"/>
    <property type="match status" value="1"/>
</dbReference>
<organism evidence="4 5">
    <name type="scientific">Arabidopsis thaliana</name>
    <name type="common">Mouse-ear cress</name>
    <dbReference type="NCBI Taxonomy" id="3702"/>
    <lineage>
        <taxon>Eukaryota</taxon>
        <taxon>Viridiplantae</taxon>
        <taxon>Streptophyta</taxon>
        <taxon>Embryophyta</taxon>
        <taxon>Tracheophyta</taxon>
        <taxon>Spermatophyta</taxon>
        <taxon>Magnoliopsida</taxon>
        <taxon>eudicotyledons</taxon>
        <taxon>Gunneridae</taxon>
        <taxon>Pentapetalae</taxon>
        <taxon>rosids</taxon>
        <taxon>malvids</taxon>
        <taxon>Brassicales</taxon>
        <taxon>Brassicaceae</taxon>
        <taxon>Camelineae</taxon>
        <taxon>Arabidopsis</taxon>
    </lineage>
</organism>
<dbReference type="Pfam" id="PF13966">
    <property type="entry name" value="zf-RVT"/>
    <property type="match status" value="1"/>
</dbReference>
<sequence>MWREGVDIRILESNKRMIDVKVCWQGKDFFLTCVYGEPVQSERGDFWEKLSRIGLDRNHAWMLTGDFNELVDPSEKLGGAVRRDSSCREFRQMLTSCGLWEIKHIGYQYSWFGNRNDELVQCRLDRTVANSAWIELFPQAQTTYLQKICSDHSPLINSLMGMNWKSWAGFKYDKRWVHREGFTDLMARFWSQTAANTESSMMEKIASCRKEISQWKRRCKPSSAVRIQELQFRIDAATRQIPFNPQLLKDLRKELNHEYYQEEQFWSQKSRVTWFNEGDKNTKFFHATTKNRRAQNRIQKLIDDDGNEWLTDAQLGKVAEAYFRKLFASEDIGYQSIHEAQDLIKQGIRVVIGNGASTNIWKDPWISSKPAKGVLSTRMLPQGLHHSALNLSFVKDLIVDQGREWNLELLRSLFPEEVVSSISQIRLGACNTKDCFAWDYSLDGQYSVKSGYWVQMQVIRQERGIREVLQPSLSPIYHQIWSSDNPPKIQHFLWRCVSNCLSVAGNLYHRHLARDGACARCPNHVESVNHLLFTCSFARLVWAISPIPAPPGGEWTNFIYQNMYSLLISNQLYPYLGGISKVAPWLLWRLWKSRNDLIFKGKEVHAQEVVKRAIEDMEEWSMRQEKLSKPPPAPISGNRRAKWSPPHSSWVKCNVDGAWSKESLRCGIGWILRDHENQVLWLGARTLPMTSKALEVEIEGFRWAVLSLIRLNYRRIIFESDSQQTLNLIRGDMVNSHFSPIIQDIQQLLQRFEEVKLSFTFREGNGVTDRIAKESLSFQNYDPKLYSVLPDWVKSYVEAENCI</sequence>
<dbReference type="Pfam" id="PF13456">
    <property type="entry name" value="RVT_3"/>
    <property type="match status" value="1"/>
</dbReference>
<name>A0A7G2EPD4_ARATH</name>
<dbReference type="InterPro" id="IPR026960">
    <property type="entry name" value="RVT-Znf"/>
</dbReference>
<feature type="domain" description="RNase H type-1" evidence="2">
    <location>
        <begin position="654"/>
        <end position="774"/>
    </location>
</feature>
<dbReference type="InterPro" id="IPR005135">
    <property type="entry name" value="Endo/exonuclease/phosphatase"/>
</dbReference>
<dbReference type="Gene3D" id="3.30.420.10">
    <property type="entry name" value="Ribonuclease H-like superfamily/Ribonuclease H"/>
    <property type="match status" value="1"/>
</dbReference>
<dbReference type="Gene3D" id="3.60.10.10">
    <property type="entry name" value="Endonuclease/exonuclease/phosphatase"/>
    <property type="match status" value="1"/>
</dbReference>
<dbReference type="Pfam" id="PF03372">
    <property type="entry name" value="Exo_endo_phos"/>
    <property type="match status" value="1"/>
</dbReference>
<dbReference type="Proteomes" id="UP000516314">
    <property type="component" value="Chromosome 3"/>
</dbReference>
<dbReference type="InterPro" id="IPR002156">
    <property type="entry name" value="RNaseH_domain"/>
</dbReference>
<evidence type="ECO:0000259" key="2">
    <source>
        <dbReference type="Pfam" id="PF13456"/>
    </source>
</evidence>
<dbReference type="PANTHER" id="PTHR47074">
    <property type="entry name" value="BNAC02G40300D PROTEIN"/>
    <property type="match status" value="1"/>
</dbReference>
<feature type="domain" description="Endonuclease/exonuclease/phosphatase" evidence="1">
    <location>
        <begin position="31"/>
        <end position="152"/>
    </location>
</feature>
<dbReference type="AlphaFoldDB" id="A0A7G2EPD4"/>
<dbReference type="InterPro" id="IPR036691">
    <property type="entry name" value="Endo/exonu/phosph_ase_sf"/>
</dbReference>
<evidence type="ECO:0000313" key="5">
    <source>
        <dbReference type="Proteomes" id="UP000516314"/>
    </source>
</evidence>
<dbReference type="GO" id="GO:0004523">
    <property type="term" value="F:RNA-DNA hybrid ribonuclease activity"/>
    <property type="evidence" value="ECO:0007669"/>
    <property type="project" value="InterPro"/>
</dbReference>
<dbReference type="SUPFAM" id="SSF56219">
    <property type="entry name" value="DNase I-like"/>
    <property type="match status" value="1"/>
</dbReference>
<dbReference type="InterPro" id="IPR044730">
    <property type="entry name" value="RNase_H-like_dom_plant"/>
</dbReference>
<reference evidence="4 5" key="1">
    <citation type="submission" date="2020-09" db="EMBL/GenBank/DDBJ databases">
        <authorList>
            <person name="Ashkenazy H."/>
        </authorList>
    </citation>
    <scope>NUCLEOTIDE SEQUENCE [LARGE SCALE GENOMIC DNA]</scope>
    <source>
        <strain evidence="5">cv. Cdm-0</strain>
    </source>
</reference>
<gene>
    <name evidence="4" type="ORF">AT9943_LOCUS11118</name>
</gene>
<protein>
    <submittedName>
        <fullName evidence="4">(thale cress) hypothetical protein</fullName>
    </submittedName>
</protein>
<accession>A0A7G2EPD4</accession>
<dbReference type="InterPro" id="IPR052929">
    <property type="entry name" value="RNase_H-like_EbsB-rel"/>
</dbReference>
<dbReference type="SUPFAM" id="SSF53098">
    <property type="entry name" value="Ribonuclease H-like"/>
    <property type="match status" value="1"/>
</dbReference>
<dbReference type="GO" id="GO:0003676">
    <property type="term" value="F:nucleic acid binding"/>
    <property type="evidence" value="ECO:0007669"/>
    <property type="project" value="InterPro"/>
</dbReference>
<feature type="domain" description="Reverse transcriptase zinc-binding" evidence="3">
    <location>
        <begin position="464"/>
        <end position="542"/>
    </location>
</feature>
<dbReference type="EMBL" id="LR881468">
    <property type="protein sequence ID" value="CAD5323155.1"/>
    <property type="molecule type" value="Genomic_DNA"/>
</dbReference>
<dbReference type="PANTHER" id="PTHR47074:SF48">
    <property type="entry name" value="POLYNUCLEOTIDYL TRANSFERASE, RIBONUCLEASE H-LIKE SUPERFAMILY PROTEIN"/>
    <property type="match status" value="1"/>
</dbReference>
<dbReference type="InterPro" id="IPR036397">
    <property type="entry name" value="RNaseH_sf"/>
</dbReference>
<dbReference type="InterPro" id="IPR012337">
    <property type="entry name" value="RNaseH-like_sf"/>
</dbReference>
<evidence type="ECO:0000313" key="4">
    <source>
        <dbReference type="EMBL" id="CAD5323155.1"/>
    </source>
</evidence>
<proteinExistence type="predicted"/>
<evidence type="ECO:0000259" key="1">
    <source>
        <dbReference type="Pfam" id="PF03372"/>
    </source>
</evidence>
<evidence type="ECO:0000259" key="3">
    <source>
        <dbReference type="Pfam" id="PF13966"/>
    </source>
</evidence>